<reference evidence="7 8" key="1">
    <citation type="journal article" date="2014" name="Genome Announc.">
        <title>Genome Sequence of Gammaproteobacterial Pseudohaliea rubra Type Strain DSM 19751, Isolated from Coastal Seawater of the Mediterranean Sea.</title>
        <authorList>
            <person name="Spring S."/>
            <person name="Fiebig A."/>
            <person name="Riedel T."/>
            <person name="Goker M."/>
            <person name="Klenk H.P."/>
        </authorList>
    </citation>
    <scope>NUCLEOTIDE SEQUENCE [LARGE SCALE GENOMIC DNA]</scope>
    <source>
        <strain evidence="7 8">DSM 19751</strain>
    </source>
</reference>
<evidence type="ECO:0000256" key="2">
    <source>
        <dbReference type="ARBA" id="ARBA00022723"/>
    </source>
</evidence>
<dbReference type="Pfam" id="PF11845">
    <property type="entry name" value="Tll0287-like"/>
    <property type="match status" value="1"/>
</dbReference>
<sequence>MTRQNCFNTRRVPGALLATALAATLGVAVANAEETLDESAMATGFQTLESACFTCHSPDAAPADRIAPPMAAIRHRYLMGNGSFEAFRRDLVNFVNDPSATNARMRGAVNRFGLMPKLSFDEATLDAVAYYLYYTPLDRPGWSYARDRARYAARGAGPVTTQDYLRYGQQVAMQTKTELGSNLKKALKEGGPEHAVTFCKARAQPIAAEMSAKLDASIRRVSDRPRNPANAADAEELAIIRELQGALAAGEKPAPALRERDDEVVAYYPIVTNGMCLQCHGKAGSEISPATLALIKQEYPDDKATGYGPDELRGLFVVAMHRAKHED</sequence>
<comment type="caution">
    <text evidence="7">The sequence shown here is derived from an EMBL/GenBank/DDBJ whole genome shotgun (WGS) entry which is preliminary data.</text>
</comment>
<evidence type="ECO:0000256" key="1">
    <source>
        <dbReference type="ARBA" id="ARBA00022617"/>
    </source>
</evidence>
<dbReference type="HOGENOM" id="CLU_836655_0_0_6"/>
<evidence type="ECO:0000256" key="5">
    <source>
        <dbReference type="SAM" id="SignalP"/>
    </source>
</evidence>
<feature type="signal peptide" evidence="5">
    <location>
        <begin position="1"/>
        <end position="32"/>
    </location>
</feature>
<keyword evidence="1 4" id="KW-0349">Heme</keyword>
<evidence type="ECO:0000256" key="3">
    <source>
        <dbReference type="ARBA" id="ARBA00023004"/>
    </source>
</evidence>
<dbReference type="AlphaFoldDB" id="A0A095WYB1"/>
<dbReference type="EMBL" id="AUVB01000054">
    <property type="protein sequence ID" value="KGE03594.1"/>
    <property type="molecule type" value="Genomic_DNA"/>
</dbReference>
<proteinExistence type="predicted"/>
<dbReference type="Gene3D" id="1.10.760.10">
    <property type="entry name" value="Cytochrome c-like domain"/>
    <property type="match status" value="1"/>
</dbReference>
<dbReference type="SUPFAM" id="SSF46626">
    <property type="entry name" value="Cytochrome c"/>
    <property type="match status" value="1"/>
</dbReference>
<evidence type="ECO:0000259" key="6">
    <source>
        <dbReference type="PROSITE" id="PS51007"/>
    </source>
</evidence>
<dbReference type="Proteomes" id="UP000029640">
    <property type="component" value="Unassembled WGS sequence"/>
</dbReference>
<dbReference type="STRING" id="1265313.HRUBRA_01973"/>
<evidence type="ECO:0000313" key="8">
    <source>
        <dbReference type="Proteomes" id="UP000029640"/>
    </source>
</evidence>
<dbReference type="GO" id="GO:0046872">
    <property type="term" value="F:metal ion binding"/>
    <property type="evidence" value="ECO:0007669"/>
    <property type="project" value="UniProtKB-KW"/>
</dbReference>
<evidence type="ECO:0000313" key="7">
    <source>
        <dbReference type="EMBL" id="KGE03594.1"/>
    </source>
</evidence>
<keyword evidence="3 4" id="KW-0408">Iron</keyword>
<name>A0A095WYB1_9GAMM</name>
<feature type="chain" id="PRO_5001913028" evidence="5">
    <location>
        <begin position="33"/>
        <end position="327"/>
    </location>
</feature>
<dbReference type="RefSeq" id="WP_052094237.1">
    <property type="nucleotide sequence ID" value="NZ_KN234745.1"/>
</dbReference>
<accession>A0A095WYB1</accession>
<organism evidence="7 8">
    <name type="scientific">Pseudohaliea rubra DSM 19751</name>
    <dbReference type="NCBI Taxonomy" id="1265313"/>
    <lineage>
        <taxon>Bacteria</taxon>
        <taxon>Pseudomonadati</taxon>
        <taxon>Pseudomonadota</taxon>
        <taxon>Gammaproteobacteria</taxon>
        <taxon>Cellvibrionales</taxon>
        <taxon>Halieaceae</taxon>
        <taxon>Pseudohaliea</taxon>
    </lineage>
</organism>
<dbReference type="GO" id="GO:0009055">
    <property type="term" value="F:electron transfer activity"/>
    <property type="evidence" value="ECO:0007669"/>
    <property type="project" value="InterPro"/>
</dbReference>
<dbReference type="InterPro" id="IPR021796">
    <property type="entry name" value="Tll0287-like_dom"/>
</dbReference>
<dbReference type="PROSITE" id="PS51007">
    <property type="entry name" value="CYTC"/>
    <property type="match status" value="1"/>
</dbReference>
<gene>
    <name evidence="7" type="ORF">HRUBRA_01973</name>
</gene>
<dbReference type="PATRIC" id="fig|1265313.6.peg.1952"/>
<dbReference type="GO" id="GO:0020037">
    <property type="term" value="F:heme binding"/>
    <property type="evidence" value="ECO:0007669"/>
    <property type="project" value="InterPro"/>
</dbReference>
<dbReference type="OrthoDB" id="9797588at2"/>
<keyword evidence="5" id="KW-0732">Signal</keyword>
<dbReference type="eggNOG" id="COG2010">
    <property type="taxonomic scope" value="Bacteria"/>
</dbReference>
<feature type="domain" description="Cytochrome c" evidence="6">
    <location>
        <begin position="39"/>
        <end position="138"/>
    </location>
</feature>
<keyword evidence="2 4" id="KW-0479">Metal-binding</keyword>
<evidence type="ECO:0000256" key="4">
    <source>
        <dbReference type="PROSITE-ProRule" id="PRU00433"/>
    </source>
</evidence>
<keyword evidence="8" id="KW-1185">Reference proteome</keyword>
<protein>
    <submittedName>
        <fullName evidence="7">Cytochrome c family protein</fullName>
    </submittedName>
</protein>
<dbReference type="InterPro" id="IPR009056">
    <property type="entry name" value="Cyt_c-like_dom"/>
</dbReference>
<dbReference type="InterPro" id="IPR036909">
    <property type="entry name" value="Cyt_c-like_dom_sf"/>
</dbReference>